<dbReference type="InterPro" id="IPR006015">
    <property type="entry name" value="Universal_stress_UspA"/>
</dbReference>
<organism evidence="3">
    <name type="scientific">Paramoeba aestuarina</name>
    <dbReference type="NCBI Taxonomy" id="180227"/>
    <lineage>
        <taxon>Eukaryota</taxon>
        <taxon>Amoebozoa</taxon>
        <taxon>Discosea</taxon>
        <taxon>Flabellinia</taxon>
        <taxon>Dactylopodida</taxon>
        <taxon>Paramoebidae</taxon>
        <taxon>Paramoeba</taxon>
    </lineage>
</organism>
<evidence type="ECO:0000313" key="3">
    <source>
        <dbReference type="EMBL" id="CAE2338902.1"/>
    </source>
</evidence>
<dbReference type="Gene3D" id="3.40.50.620">
    <property type="entry name" value="HUPs"/>
    <property type="match status" value="1"/>
</dbReference>
<sequence length="230" mass="26360">MASGGAAKHFLVAIDDSENSGWAFDYTVAVMDRKIDVLHLMTVVHDPAPVMTPFGDPDYAHEMMLKAKAAEKEKCKNRLRYFAHLCHQLEIQQPLRMTLGSGHIGDIICAYVKENKVNFLVMGRRGLGTVQRLFLGSSSKFCIEEADCNVIIIKRPYALEVVHDSTKQEAIDAEEAERRWRIEEYEKQLQKEKEDSQKDLEECKKMEEEERKRRESEDQPGRSVSGRAQD</sequence>
<dbReference type="PANTHER" id="PTHR31964:SF113">
    <property type="entry name" value="USPA DOMAIN-CONTAINING PROTEIN"/>
    <property type="match status" value="1"/>
</dbReference>
<dbReference type="SUPFAM" id="SSF52402">
    <property type="entry name" value="Adenine nucleotide alpha hydrolases-like"/>
    <property type="match status" value="1"/>
</dbReference>
<dbReference type="EMBL" id="HBKR01038833">
    <property type="protein sequence ID" value="CAE2338902.1"/>
    <property type="molecule type" value="Transcribed_RNA"/>
</dbReference>
<dbReference type="Pfam" id="PF00582">
    <property type="entry name" value="Usp"/>
    <property type="match status" value="1"/>
</dbReference>
<evidence type="ECO:0000256" key="1">
    <source>
        <dbReference type="SAM" id="MobiDB-lite"/>
    </source>
</evidence>
<evidence type="ECO:0000259" key="2">
    <source>
        <dbReference type="Pfam" id="PF00582"/>
    </source>
</evidence>
<protein>
    <recommendedName>
        <fullName evidence="2">UspA domain-containing protein</fullName>
    </recommendedName>
</protein>
<feature type="compositionally biased region" description="Basic and acidic residues" evidence="1">
    <location>
        <begin position="188"/>
        <end position="220"/>
    </location>
</feature>
<dbReference type="PRINTS" id="PR01438">
    <property type="entry name" value="UNVRSLSTRESS"/>
</dbReference>
<dbReference type="InterPro" id="IPR006016">
    <property type="entry name" value="UspA"/>
</dbReference>
<dbReference type="CDD" id="cd23659">
    <property type="entry name" value="USP_At3g01520-like"/>
    <property type="match status" value="1"/>
</dbReference>
<gene>
    <name evidence="3" type="ORF">NAES01612_LOCUS25359</name>
</gene>
<proteinExistence type="predicted"/>
<dbReference type="InterPro" id="IPR014729">
    <property type="entry name" value="Rossmann-like_a/b/a_fold"/>
</dbReference>
<dbReference type="AlphaFoldDB" id="A0A7S4USH7"/>
<feature type="domain" description="UspA" evidence="2">
    <location>
        <begin position="8"/>
        <end position="154"/>
    </location>
</feature>
<name>A0A7S4USH7_9EUKA</name>
<feature type="region of interest" description="Disordered" evidence="1">
    <location>
        <begin position="188"/>
        <end position="230"/>
    </location>
</feature>
<accession>A0A7S4USH7</accession>
<dbReference type="PANTHER" id="PTHR31964">
    <property type="entry name" value="ADENINE NUCLEOTIDE ALPHA HYDROLASES-LIKE SUPERFAMILY PROTEIN"/>
    <property type="match status" value="1"/>
</dbReference>
<reference evidence="3" key="1">
    <citation type="submission" date="2021-01" db="EMBL/GenBank/DDBJ databases">
        <authorList>
            <person name="Corre E."/>
            <person name="Pelletier E."/>
            <person name="Niang G."/>
            <person name="Scheremetjew M."/>
            <person name="Finn R."/>
            <person name="Kale V."/>
            <person name="Holt S."/>
            <person name="Cochrane G."/>
            <person name="Meng A."/>
            <person name="Brown T."/>
            <person name="Cohen L."/>
        </authorList>
    </citation>
    <scope>NUCLEOTIDE SEQUENCE</scope>
    <source>
        <strain evidence="3">SoJaBio B1-5/56/2</strain>
    </source>
</reference>